<reference evidence="2" key="1">
    <citation type="submission" date="2020-01" db="EMBL/GenBank/DDBJ databases">
        <title>Genome sequence of Kobresia littledalei, the first chromosome-level genome in the family Cyperaceae.</title>
        <authorList>
            <person name="Qu G."/>
        </authorList>
    </citation>
    <scope>NUCLEOTIDE SEQUENCE</scope>
    <source>
        <strain evidence="2">C.B.Clarke</strain>
        <tissue evidence="2">Leaf</tissue>
    </source>
</reference>
<dbReference type="Proteomes" id="UP000623129">
    <property type="component" value="Unassembled WGS sequence"/>
</dbReference>
<evidence type="ECO:0000313" key="3">
    <source>
        <dbReference type="Proteomes" id="UP000623129"/>
    </source>
</evidence>
<organism evidence="2 3">
    <name type="scientific">Carex littledalei</name>
    <dbReference type="NCBI Taxonomy" id="544730"/>
    <lineage>
        <taxon>Eukaryota</taxon>
        <taxon>Viridiplantae</taxon>
        <taxon>Streptophyta</taxon>
        <taxon>Embryophyta</taxon>
        <taxon>Tracheophyta</taxon>
        <taxon>Spermatophyta</taxon>
        <taxon>Magnoliopsida</taxon>
        <taxon>Liliopsida</taxon>
        <taxon>Poales</taxon>
        <taxon>Cyperaceae</taxon>
        <taxon>Cyperoideae</taxon>
        <taxon>Cariceae</taxon>
        <taxon>Carex</taxon>
        <taxon>Carex subgen. Euthyceras</taxon>
    </lineage>
</organism>
<protein>
    <submittedName>
        <fullName evidence="2">Uncharacterized protein</fullName>
    </submittedName>
</protein>
<accession>A0A833VQR4</accession>
<evidence type="ECO:0000256" key="1">
    <source>
        <dbReference type="SAM" id="MobiDB-lite"/>
    </source>
</evidence>
<name>A0A833VQR4_9POAL</name>
<sequence length="96" mass="10308">MSSCTIVPVLVPVVVPKAVPPGNLPCPLGCFYSSSQSLTSDLRTNRLRQGLVRRRPSIPLEFVEASKEEVMVRPLVPGRSDSSAKGSGTGTPERFL</sequence>
<dbReference type="AlphaFoldDB" id="A0A833VQR4"/>
<evidence type="ECO:0000313" key="2">
    <source>
        <dbReference type="EMBL" id="KAF3331334.1"/>
    </source>
</evidence>
<keyword evidence="3" id="KW-1185">Reference proteome</keyword>
<comment type="caution">
    <text evidence="2">The sequence shown here is derived from an EMBL/GenBank/DDBJ whole genome shotgun (WGS) entry which is preliminary data.</text>
</comment>
<dbReference type="EMBL" id="SWLB01000012">
    <property type="protein sequence ID" value="KAF3331334.1"/>
    <property type="molecule type" value="Genomic_DNA"/>
</dbReference>
<proteinExistence type="predicted"/>
<feature type="region of interest" description="Disordered" evidence="1">
    <location>
        <begin position="74"/>
        <end position="96"/>
    </location>
</feature>
<gene>
    <name evidence="2" type="ORF">FCM35_KLT02740</name>
</gene>